<sequence length="51" mass="5598">MSGFLENAYSLVHQDNAADVPSVSDLRMQLEKGTDDHPEAPLPRLLPVLLP</sequence>
<name>A0A0J7JUG2_LASNI</name>
<evidence type="ECO:0000313" key="1">
    <source>
        <dbReference type="EMBL" id="KMQ81694.1"/>
    </source>
</evidence>
<dbReference type="OrthoDB" id="10261439at2759"/>
<gene>
    <name evidence="1" type="ORF">RF55_25533</name>
</gene>
<organism evidence="1 2">
    <name type="scientific">Lasius niger</name>
    <name type="common">Black garden ant</name>
    <dbReference type="NCBI Taxonomy" id="67767"/>
    <lineage>
        <taxon>Eukaryota</taxon>
        <taxon>Metazoa</taxon>
        <taxon>Ecdysozoa</taxon>
        <taxon>Arthropoda</taxon>
        <taxon>Hexapoda</taxon>
        <taxon>Insecta</taxon>
        <taxon>Pterygota</taxon>
        <taxon>Neoptera</taxon>
        <taxon>Endopterygota</taxon>
        <taxon>Hymenoptera</taxon>
        <taxon>Apocrita</taxon>
        <taxon>Aculeata</taxon>
        <taxon>Formicoidea</taxon>
        <taxon>Formicidae</taxon>
        <taxon>Formicinae</taxon>
        <taxon>Lasius</taxon>
        <taxon>Lasius</taxon>
    </lineage>
</organism>
<dbReference type="EMBL" id="LBMM01032659">
    <property type="protein sequence ID" value="KMQ81694.1"/>
    <property type="molecule type" value="Genomic_DNA"/>
</dbReference>
<dbReference type="STRING" id="67767.A0A0J7JUG2"/>
<comment type="caution">
    <text evidence="1">The sequence shown here is derived from an EMBL/GenBank/DDBJ whole genome shotgun (WGS) entry which is preliminary data.</text>
</comment>
<accession>A0A0J7JUG2</accession>
<feature type="non-terminal residue" evidence="1">
    <location>
        <position position="51"/>
    </location>
</feature>
<keyword evidence="2" id="KW-1185">Reference proteome</keyword>
<protein>
    <submittedName>
        <fullName evidence="1">Coatomer beta subunit</fullName>
    </submittedName>
</protein>
<proteinExistence type="predicted"/>
<evidence type="ECO:0000313" key="2">
    <source>
        <dbReference type="Proteomes" id="UP000036403"/>
    </source>
</evidence>
<dbReference type="Proteomes" id="UP000036403">
    <property type="component" value="Unassembled WGS sequence"/>
</dbReference>
<dbReference type="AlphaFoldDB" id="A0A0J7JUG2"/>
<reference evidence="1 2" key="1">
    <citation type="submission" date="2015-04" db="EMBL/GenBank/DDBJ databases">
        <title>Lasius niger genome sequencing.</title>
        <authorList>
            <person name="Konorov E.A."/>
            <person name="Nikitin M.A."/>
            <person name="Kirill M.V."/>
            <person name="Chang P."/>
        </authorList>
    </citation>
    <scope>NUCLEOTIDE SEQUENCE [LARGE SCALE GENOMIC DNA]</scope>
    <source>
        <tissue evidence="1">Whole</tissue>
    </source>
</reference>
<dbReference type="PaxDb" id="67767-A0A0J7JUG2"/>